<evidence type="ECO:0000313" key="4">
    <source>
        <dbReference type="Proteomes" id="UP000002066"/>
    </source>
</evidence>
<comment type="similarity">
    <text evidence="1">Belongs to the universal stress protein A family.</text>
</comment>
<name>A0A8D4BF10_STRFA</name>
<dbReference type="InterPro" id="IPR006015">
    <property type="entry name" value="Universal_stress_UspA"/>
</dbReference>
<organism evidence="3 4">
    <name type="scientific">Streptomyces pratensis (strain ATCC 33331 / IAF-45CD)</name>
    <dbReference type="NCBI Taxonomy" id="591167"/>
    <lineage>
        <taxon>Bacteria</taxon>
        <taxon>Bacillati</taxon>
        <taxon>Actinomycetota</taxon>
        <taxon>Actinomycetes</taxon>
        <taxon>Kitasatosporales</taxon>
        <taxon>Streptomycetaceae</taxon>
        <taxon>Streptomyces</taxon>
    </lineage>
</organism>
<dbReference type="InterPro" id="IPR014729">
    <property type="entry name" value="Rossmann-like_a/b/a_fold"/>
</dbReference>
<dbReference type="SUPFAM" id="SSF52402">
    <property type="entry name" value="Adenine nucleotide alpha hydrolases-like"/>
    <property type="match status" value="2"/>
</dbReference>
<feature type="domain" description="UspA" evidence="2">
    <location>
        <begin position="14"/>
        <end position="146"/>
    </location>
</feature>
<dbReference type="InterPro" id="IPR006016">
    <property type="entry name" value="UspA"/>
</dbReference>
<sequence>MPTRPSDAAQEPRTVVGVDGSEHARAAVLWGAADASAHRRSLLLVHAADLDRLDRFASFETSEHLRDAGNSLLTTAAEEIRERFPELDVAVKLSRRKPVPALHASARPGSSIVVGSRGSGGFGPLLLGSTGLEVVVGSPAPVVVVRGGAGREDAPVTAAVRDVHDARWLVRAGREAQARERALRLVNVHSLLARFDGTARDANGRAGDRGEELMAELASRVRESAPGLTVETEVVAARSAASALVEASGHAGLLVMGSHERRSVSVLGLGHVVHALLHHSRCPVQIVPYRRDDESGVVEEGLRDDEG</sequence>
<evidence type="ECO:0000256" key="1">
    <source>
        <dbReference type="ARBA" id="ARBA00008791"/>
    </source>
</evidence>
<protein>
    <submittedName>
        <fullName evidence="3">UspA domain-containing protein</fullName>
    </submittedName>
</protein>
<proteinExistence type="inferred from homology"/>
<dbReference type="AlphaFoldDB" id="A0A8D4BF10"/>
<dbReference type="KEGG" id="sfa:Sfla_0500"/>
<dbReference type="OrthoDB" id="3865341at2"/>
<dbReference type="Proteomes" id="UP000002066">
    <property type="component" value="Chromosome"/>
</dbReference>
<reference evidence="3 4" key="1">
    <citation type="submission" date="2011-01" db="EMBL/GenBank/DDBJ databases">
        <title>Complete sequence of chromosome of Streptomyces flavogriseus ATCC 33331.</title>
        <authorList>
            <consortium name="US DOE Joint Genome Institute"/>
            <person name="Lucas S."/>
            <person name="Copeland A."/>
            <person name="Lapidus A."/>
            <person name="Cheng J.-F."/>
            <person name="Goodwin L."/>
            <person name="Pitluck S."/>
            <person name="Davenport K."/>
            <person name="Detter J.C."/>
            <person name="Han C."/>
            <person name="Tapia R."/>
            <person name="Land M."/>
            <person name="Hauser L."/>
            <person name="Kyrpides N."/>
            <person name="Ivanova N."/>
            <person name="Ovchinnikova G."/>
            <person name="Pagani I."/>
            <person name="Brumm P."/>
            <person name="Mead D."/>
            <person name="Woyke T."/>
        </authorList>
    </citation>
    <scope>NUCLEOTIDE SEQUENCE [LARGE SCALE GENOMIC DNA]</scope>
    <source>
        <strain evidence="4">ATCC 33331 / IAF-45CD</strain>
    </source>
</reference>
<feature type="domain" description="UspA" evidence="2">
    <location>
        <begin position="167"/>
        <end position="288"/>
    </location>
</feature>
<evidence type="ECO:0000259" key="2">
    <source>
        <dbReference type="Pfam" id="PF00582"/>
    </source>
</evidence>
<accession>A0A8D4BF10</accession>
<dbReference type="PANTHER" id="PTHR46268:SF6">
    <property type="entry name" value="UNIVERSAL STRESS PROTEIN UP12"/>
    <property type="match status" value="1"/>
</dbReference>
<dbReference type="PANTHER" id="PTHR46268">
    <property type="entry name" value="STRESS RESPONSE PROTEIN NHAX"/>
    <property type="match status" value="1"/>
</dbReference>
<evidence type="ECO:0000313" key="3">
    <source>
        <dbReference type="EMBL" id="ADW01965.1"/>
    </source>
</evidence>
<dbReference type="EMBL" id="CP002475">
    <property type="protein sequence ID" value="ADW01965.1"/>
    <property type="molecule type" value="Genomic_DNA"/>
</dbReference>
<gene>
    <name evidence="3" type="ordered locus">Sfla_0500</name>
</gene>
<dbReference type="Gene3D" id="3.40.50.620">
    <property type="entry name" value="HUPs"/>
    <property type="match status" value="2"/>
</dbReference>
<dbReference type="Pfam" id="PF00582">
    <property type="entry name" value="Usp"/>
    <property type="match status" value="2"/>
</dbReference>
<dbReference type="PRINTS" id="PR01438">
    <property type="entry name" value="UNVRSLSTRESS"/>
</dbReference>